<protein>
    <submittedName>
        <fullName evidence="1">Uncharacterized protein</fullName>
    </submittedName>
</protein>
<accession>W6ZYP4</accession>
<sequence>WIQPPIFTSATTLQSLSGKLQQLTTTSYSQEELRRKLRHGVKSSCLYQH</sequence>
<dbReference type="RefSeq" id="XP_007684791.1">
    <property type="nucleotide sequence ID" value="XM_007686601.1"/>
</dbReference>
<dbReference type="GeneID" id="19126896"/>
<proteinExistence type="predicted"/>
<dbReference type="EMBL" id="KI963938">
    <property type="protein sequence ID" value="EUC48801.1"/>
    <property type="molecule type" value="Genomic_DNA"/>
</dbReference>
<dbReference type="HOGENOM" id="CLU_3147105_0_0_1"/>
<dbReference type="AlphaFoldDB" id="W6ZYP4"/>
<organism evidence="1 2">
    <name type="scientific">Bipolaris oryzae ATCC 44560</name>
    <dbReference type="NCBI Taxonomy" id="930090"/>
    <lineage>
        <taxon>Eukaryota</taxon>
        <taxon>Fungi</taxon>
        <taxon>Dikarya</taxon>
        <taxon>Ascomycota</taxon>
        <taxon>Pezizomycotina</taxon>
        <taxon>Dothideomycetes</taxon>
        <taxon>Pleosporomycetidae</taxon>
        <taxon>Pleosporales</taxon>
        <taxon>Pleosporineae</taxon>
        <taxon>Pleosporaceae</taxon>
        <taxon>Bipolaris</taxon>
    </lineage>
</organism>
<evidence type="ECO:0000313" key="2">
    <source>
        <dbReference type="Proteomes" id="UP000054032"/>
    </source>
</evidence>
<dbReference type="Proteomes" id="UP000054032">
    <property type="component" value="Unassembled WGS sequence"/>
</dbReference>
<feature type="non-terminal residue" evidence="1">
    <location>
        <position position="1"/>
    </location>
</feature>
<reference evidence="1 2" key="1">
    <citation type="journal article" date="2013" name="PLoS Genet.">
        <title>Comparative genome structure, secondary metabolite, and effector coding capacity across Cochliobolus pathogens.</title>
        <authorList>
            <person name="Condon B.J."/>
            <person name="Leng Y."/>
            <person name="Wu D."/>
            <person name="Bushley K.E."/>
            <person name="Ohm R.A."/>
            <person name="Otillar R."/>
            <person name="Martin J."/>
            <person name="Schackwitz W."/>
            <person name="Grimwood J."/>
            <person name="MohdZainudin N."/>
            <person name="Xue C."/>
            <person name="Wang R."/>
            <person name="Manning V.A."/>
            <person name="Dhillon B."/>
            <person name="Tu Z.J."/>
            <person name="Steffenson B.J."/>
            <person name="Salamov A."/>
            <person name="Sun H."/>
            <person name="Lowry S."/>
            <person name="LaButti K."/>
            <person name="Han J."/>
            <person name="Copeland A."/>
            <person name="Lindquist E."/>
            <person name="Barry K."/>
            <person name="Schmutz J."/>
            <person name="Baker S.E."/>
            <person name="Ciuffetti L.M."/>
            <person name="Grigoriev I.V."/>
            <person name="Zhong S."/>
            <person name="Turgeon B.G."/>
        </authorList>
    </citation>
    <scope>NUCLEOTIDE SEQUENCE [LARGE SCALE GENOMIC DNA]</scope>
    <source>
        <strain evidence="1 2">ATCC 44560</strain>
    </source>
</reference>
<evidence type="ECO:0000313" key="1">
    <source>
        <dbReference type="EMBL" id="EUC48801.1"/>
    </source>
</evidence>
<gene>
    <name evidence="1" type="ORF">COCMIDRAFT_86619</name>
</gene>
<name>W6ZYP4_COCMI</name>
<dbReference type="KEGG" id="bor:COCMIDRAFT_86619"/>
<keyword evidence="2" id="KW-1185">Reference proteome</keyword>